<accession>A0A3N4K5L0</accession>
<name>A0A3N4K5L0_9PEZI</name>
<proteinExistence type="predicted"/>
<dbReference type="AlphaFoldDB" id="A0A3N4K5L0"/>
<reference evidence="2 4" key="1">
    <citation type="journal article" date="2018" name="Nat. Ecol. Evol.">
        <title>Pezizomycetes genomes reveal the molecular basis of ectomycorrhizal truffle lifestyle.</title>
        <authorList>
            <person name="Murat C."/>
            <person name="Payen T."/>
            <person name="Noel B."/>
            <person name="Kuo A."/>
            <person name="Morin E."/>
            <person name="Chen J."/>
            <person name="Kohler A."/>
            <person name="Krizsan K."/>
            <person name="Balestrini R."/>
            <person name="Da Silva C."/>
            <person name="Montanini B."/>
            <person name="Hainaut M."/>
            <person name="Levati E."/>
            <person name="Barry K.W."/>
            <person name="Belfiori B."/>
            <person name="Cichocki N."/>
            <person name="Clum A."/>
            <person name="Dockter R.B."/>
            <person name="Fauchery L."/>
            <person name="Guy J."/>
            <person name="Iotti M."/>
            <person name="Le Tacon F."/>
            <person name="Lindquist E.A."/>
            <person name="Lipzen A."/>
            <person name="Malagnac F."/>
            <person name="Mello A."/>
            <person name="Molinier V."/>
            <person name="Miyauchi S."/>
            <person name="Poulain J."/>
            <person name="Riccioni C."/>
            <person name="Rubini A."/>
            <person name="Sitrit Y."/>
            <person name="Splivallo R."/>
            <person name="Traeger S."/>
            <person name="Wang M."/>
            <person name="Zifcakova L."/>
            <person name="Wipf D."/>
            <person name="Zambonelli A."/>
            <person name="Paolocci F."/>
            <person name="Nowrousian M."/>
            <person name="Ottonello S."/>
            <person name="Baldrian P."/>
            <person name="Spatafora J.W."/>
            <person name="Henrissat B."/>
            <person name="Nagy L.G."/>
            <person name="Aury J.M."/>
            <person name="Wincker P."/>
            <person name="Grigoriev I.V."/>
            <person name="Bonfante P."/>
            <person name="Martin F.M."/>
        </authorList>
    </citation>
    <scope>NUCLEOTIDE SEQUENCE [LARGE SCALE GENOMIC DNA]</scope>
    <source>
        <strain evidence="2 4">120613-1</strain>
    </source>
</reference>
<gene>
    <name evidence="2" type="ORF">L873DRAFT_1798597</name>
    <name evidence="3" type="ORF">L873DRAFT_1798608</name>
</gene>
<feature type="compositionally biased region" description="Basic residues" evidence="1">
    <location>
        <begin position="45"/>
        <end position="55"/>
    </location>
</feature>
<evidence type="ECO:0000313" key="4">
    <source>
        <dbReference type="Proteomes" id="UP000276215"/>
    </source>
</evidence>
<keyword evidence="4" id="KW-1185">Reference proteome</keyword>
<dbReference type="Proteomes" id="UP000276215">
    <property type="component" value="Unassembled WGS sequence"/>
</dbReference>
<dbReference type="EMBL" id="ML120356">
    <property type="protein sequence ID" value="RPB04802.1"/>
    <property type="molecule type" value="Genomic_DNA"/>
</dbReference>
<dbReference type="EMBL" id="ML120356">
    <property type="protein sequence ID" value="RPB04798.1"/>
    <property type="molecule type" value="Genomic_DNA"/>
</dbReference>
<sequence>MAIARLSRQTGKICRARWVTQVTSLENPSQLDEPGRAQQRIRVSPTKRRPIGRLG</sequence>
<organism evidence="2 4">
    <name type="scientific">Choiromyces venosus 120613-1</name>
    <dbReference type="NCBI Taxonomy" id="1336337"/>
    <lineage>
        <taxon>Eukaryota</taxon>
        <taxon>Fungi</taxon>
        <taxon>Dikarya</taxon>
        <taxon>Ascomycota</taxon>
        <taxon>Pezizomycotina</taxon>
        <taxon>Pezizomycetes</taxon>
        <taxon>Pezizales</taxon>
        <taxon>Tuberaceae</taxon>
        <taxon>Choiromyces</taxon>
    </lineage>
</organism>
<evidence type="ECO:0000313" key="3">
    <source>
        <dbReference type="EMBL" id="RPB04802.1"/>
    </source>
</evidence>
<evidence type="ECO:0000256" key="1">
    <source>
        <dbReference type="SAM" id="MobiDB-lite"/>
    </source>
</evidence>
<feature type="region of interest" description="Disordered" evidence="1">
    <location>
        <begin position="26"/>
        <end position="55"/>
    </location>
</feature>
<evidence type="ECO:0000313" key="2">
    <source>
        <dbReference type="EMBL" id="RPB04798.1"/>
    </source>
</evidence>
<protein>
    <submittedName>
        <fullName evidence="2">Uncharacterized protein</fullName>
    </submittedName>
</protein>